<sequence length="319" mass="36041">MMKLIHLTDPHIVPEHETLFGLKPYQRLRLAIDSINREHGDADLVVITGDLTHKGQPEAYQLLKQELSNLLPPLALLPGNHDDNGYLCEYFPELQTDSEDFIQRRLTLPAGELILLDTTIPGTHIGHYGEQKRKWLEAELKASHGRDVYLFAHHTPFDMGLKPLDNLRIPDVDAAPFISLLRQHSNIKHYFFGHLHRPLSGSFHGIPFSTLRGTAHQVWLDFTSQTEIPGSHEQAAFVLSLSTRTMSLFIPMTLWTTLRNSASMMAFQQPNSDESHHSTAHKAETENKKGTRLGAFSIQSGDELVIVVQACIKQRCQIL</sequence>
<name>A0A4Q0YQN6_9GAMM</name>
<keyword evidence="2" id="KW-0378">Hydrolase</keyword>
<evidence type="ECO:0000256" key="3">
    <source>
        <dbReference type="ARBA" id="ARBA00023004"/>
    </source>
</evidence>
<evidence type="ECO:0000256" key="5">
    <source>
        <dbReference type="SAM" id="MobiDB-lite"/>
    </source>
</evidence>
<dbReference type="InterPro" id="IPR004843">
    <property type="entry name" value="Calcineurin-like_PHP"/>
</dbReference>
<dbReference type="PANTHER" id="PTHR42988">
    <property type="entry name" value="PHOSPHOHYDROLASE"/>
    <property type="match status" value="1"/>
</dbReference>
<keyword evidence="3" id="KW-0408">Iron</keyword>
<dbReference type="Pfam" id="PF00149">
    <property type="entry name" value="Metallophos"/>
    <property type="match status" value="1"/>
</dbReference>
<evidence type="ECO:0000256" key="4">
    <source>
        <dbReference type="ARBA" id="ARBA00025742"/>
    </source>
</evidence>
<evidence type="ECO:0000256" key="2">
    <source>
        <dbReference type="ARBA" id="ARBA00022801"/>
    </source>
</evidence>
<dbReference type="RefSeq" id="WP_129123154.1">
    <property type="nucleotide sequence ID" value="NZ_PEIB01000022.1"/>
</dbReference>
<dbReference type="InterPro" id="IPR050884">
    <property type="entry name" value="CNP_phosphodiesterase-III"/>
</dbReference>
<protein>
    <submittedName>
        <fullName evidence="7">Phosphodiesterase</fullName>
    </submittedName>
</protein>
<dbReference type="SUPFAM" id="SSF56300">
    <property type="entry name" value="Metallo-dependent phosphatases"/>
    <property type="match status" value="1"/>
</dbReference>
<evidence type="ECO:0000313" key="7">
    <source>
        <dbReference type="EMBL" id="RXJ72374.1"/>
    </source>
</evidence>
<dbReference type="CDD" id="cd07402">
    <property type="entry name" value="MPP_GpdQ"/>
    <property type="match status" value="1"/>
</dbReference>
<evidence type="ECO:0000259" key="6">
    <source>
        <dbReference type="Pfam" id="PF00149"/>
    </source>
</evidence>
<reference evidence="7 8" key="1">
    <citation type="submission" date="2017-10" db="EMBL/GenBank/DDBJ databases">
        <title>Nyctiphanis sp. nov., isolated from the stomach of the euphausiid Nyctiphanes simplex (Hansen, 1911) in the Gulf of California.</title>
        <authorList>
            <person name="Gomez-Gil B."/>
            <person name="Aguilar-Mendez M."/>
            <person name="Lopez-Cortes A."/>
            <person name="Gomez-Gutierrez J."/>
            <person name="Roque A."/>
            <person name="Lang E."/>
            <person name="Gonzalez-Castillo A."/>
        </authorList>
    </citation>
    <scope>NUCLEOTIDE SEQUENCE [LARGE SCALE GENOMIC DNA]</scope>
    <source>
        <strain evidence="7 8">CAIM 600</strain>
    </source>
</reference>
<comment type="similarity">
    <text evidence="4">Belongs to the cyclic nucleotide phosphodiesterase class-III family.</text>
</comment>
<organism evidence="7 8">
    <name type="scientific">Veronia nyctiphanis</name>
    <dbReference type="NCBI Taxonomy" id="1278244"/>
    <lineage>
        <taxon>Bacteria</taxon>
        <taxon>Pseudomonadati</taxon>
        <taxon>Pseudomonadota</taxon>
        <taxon>Gammaproteobacteria</taxon>
        <taxon>Vibrionales</taxon>
        <taxon>Vibrionaceae</taxon>
        <taxon>Veronia</taxon>
    </lineage>
</organism>
<gene>
    <name evidence="7" type="ORF">CS022_16260</name>
</gene>
<dbReference type="OrthoDB" id="9784378at2"/>
<evidence type="ECO:0000313" key="8">
    <source>
        <dbReference type="Proteomes" id="UP000290287"/>
    </source>
</evidence>
<evidence type="ECO:0000256" key="1">
    <source>
        <dbReference type="ARBA" id="ARBA00022723"/>
    </source>
</evidence>
<dbReference type="Proteomes" id="UP000290287">
    <property type="component" value="Unassembled WGS sequence"/>
</dbReference>
<keyword evidence="1" id="KW-0479">Metal-binding</keyword>
<feature type="compositionally biased region" description="Basic and acidic residues" evidence="5">
    <location>
        <begin position="273"/>
        <end position="288"/>
    </location>
</feature>
<dbReference type="Gene3D" id="3.60.21.10">
    <property type="match status" value="1"/>
</dbReference>
<dbReference type="EMBL" id="PEIB01000022">
    <property type="protein sequence ID" value="RXJ72374.1"/>
    <property type="molecule type" value="Genomic_DNA"/>
</dbReference>
<dbReference type="InterPro" id="IPR029052">
    <property type="entry name" value="Metallo-depent_PP-like"/>
</dbReference>
<feature type="region of interest" description="Disordered" evidence="5">
    <location>
        <begin position="269"/>
        <end position="288"/>
    </location>
</feature>
<dbReference type="InterPro" id="IPR026575">
    <property type="entry name" value="GpdQ/CpdA-like"/>
</dbReference>
<dbReference type="AlphaFoldDB" id="A0A4Q0YQN6"/>
<accession>A0A4Q0YQN6</accession>
<dbReference type="GO" id="GO:0004112">
    <property type="term" value="F:cyclic-nucleotide phosphodiesterase activity"/>
    <property type="evidence" value="ECO:0007669"/>
    <property type="project" value="InterPro"/>
</dbReference>
<keyword evidence="8" id="KW-1185">Reference proteome</keyword>
<dbReference type="GO" id="GO:0046872">
    <property type="term" value="F:metal ion binding"/>
    <property type="evidence" value="ECO:0007669"/>
    <property type="project" value="UniProtKB-KW"/>
</dbReference>
<proteinExistence type="inferred from homology"/>
<dbReference type="PANTHER" id="PTHR42988:SF2">
    <property type="entry name" value="CYCLIC NUCLEOTIDE PHOSPHODIESTERASE CBUA0032-RELATED"/>
    <property type="match status" value="1"/>
</dbReference>
<feature type="domain" description="Calcineurin-like phosphoesterase" evidence="6">
    <location>
        <begin position="2"/>
        <end position="198"/>
    </location>
</feature>
<comment type="caution">
    <text evidence="7">The sequence shown here is derived from an EMBL/GenBank/DDBJ whole genome shotgun (WGS) entry which is preliminary data.</text>
</comment>